<dbReference type="PANTHER" id="PTHR39328:SF1">
    <property type="entry name" value="BLL2871 PROTEIN"/>
    <property type="match status" value="1"/>
</dbReference>
<dbReference type="PANTHER" id="PTHR39328">
    <property type="entry name" value="BLL2871 PROTEIN"/>
    <property type="match status" value="1"/>
</dbReference>
<dbReference type="RefSeq" id="WP_252113251.1">
    <property type="nucleotide sequence ID" value="NZ_JAMSCK010000003.1"/>
</dbReference>
<evidence type="ECO:0000313" key="4">
    <source>
        <dbReference type="Proteomes" id="UP001155077"/>
    </source>
</evidence>
<dbReference type="Gene3D" id="3.60.20.10">
    <property type="entry name" value="Glutamine Phosphoribosylpyrophosphate, subunit 1, domain 1"/>
    <property type="match status" value="1"/>
</dbReference>
<dbReference type="InterPro" id="IPR011990">
    <property type="entry name" value="TPR-like_helical_dom_sf"/>
</dbReference>
<accession>A0ABT0Z253</accession>
<dbReference type="EMBL" id="JAMSCK010000003">
    <property type="protein sequence ID" value="MCM8569808.1"/>
    <property type="molecule type" value="Genomic_DNA"/>
</dbReference>
<dbReference type="InterPro" id="IPR029055">
    <property type="entry name" value="Ntn_hydrolases_N"/>
</dbReference>
<dbReference type="SUPFAM" id="SSF56235">
    <property type="entry name" value="N-terminal nucleophile aminohydrolases (Ntn hydrolases)"/>
    <property type="match status" value="1"/>
</dbReference>
<proteinExistence type="predicted"/>
<dbReference type="PROSITE" id="PS50005">
    <property type="entry name" value="TPR"/>
    <property type="match status" value="1"/>
</dbReference>
<keyword evidence="4" id="KW-1185">Reference proteome</keyword>
<evidence type="ECO:0000256" key="2">
    <source>
        <dbReference type="SAM" id="SignalP"/>
    </source>
</evidence>
<feature type="signal peptide" evidence="2">
    <location>
        <begin position="1"/>
        <end position="20"/>
    </location>
</feature>
<dbReference type="SUPFAM" id="SSF48452">
    <property type="entry name" value="TPR-like"/>
    <property type="match status" value="1"/>
</dbReference>
<evidence type="ECO:0000313" key="3">
    <source>
        <dbReference type="EMBL" id="MCM8569808.1"/>
    </source>
</evidence>
<gene>
    <name evidence="3" type="ORF">NE848_10480</name>
</gene>
<feature type="chain" id="PRO_5046349234" evidence="2">
    <location>
        <begin position="21"/>
        <end position="329"/>
    </location>
</feature>
<reference evidence="3" key="1">
    <citation type="submission" date="2022-06" db="EMBL/GenBank/DDBJ databases">
        <title>Gramella sediminis sp. nov., isolated from deep-sea sediment of the Indian Ocean.</title>
        <authorList>
            <person name="Yang L."/>
        </authorList>
    </citation>
    <scope>NUCLEOTIDE SEQUENCE</scope>
    <source>
        <strain evidence="3">HMD3159</strain>
    </source>
</reference>
<comment type="caution">
    <text evidence="3">The sequence shown here is derived from an EMBL/GenBank/DDBJ whole genome shotgun (WGS) entry which is preliminary data.</text>
</comment>
<keyword evidence="2" id="KW-0732">Signal</keyword>
<feature type="repeat" description="TPR" evidence="1">
    <location>
        <begin position="237"/>
        <end position="270"/>
    </location>
</feature>
<evidence type="ECO:0000256" key="1">
    <source>
        <dbReference type="PROSITE-ProRule" id="PRU00339"/>
    </source>
</evidence>
<organism evidence="3 4">
    <name type="scientific">Gramella jeungdoensis</name>
    <dbReference type="NCBI Taxonomy" id="708091"/>
    <lineage>
        <taxon>Bacteria</taxon>
        <taxon>Pseudomonadati</taxon>
        <taxon>Bacteroidota</taxon>
        <taxon>Flavobacteriia</taxon>
        <taxon>Flavobacteriales</taxon>
        <taxon>Flavobacteriaceae</taxon>
        <taxon>Christiangramia</taxon>
    </lineage>
</organism>
<name>A0ABT0Z253_9FLAO</name>
<dbReference type="Pfam" id="PF06267">
    <property type="entry name" value="DUF1028"/>
    <property type="match status" value="1"/>
</dbReference>
<sequence length="329" mass="36500">MKKLYFLFCLLLISFTSIQAQNIGVEKDAFAHTYSIVARDTVTGEMAVAVQSHWFSVGSLVPWGKSGVGVVATQSFVNPAYGPQGLELMANGLSAEQALTQMVEEDEGRDYRQVAFLDAHGSVSAFTGNNCVEAAEDLTGKNFSVQANMMLNDKVVPAMAEAFMRYSDYPLAERVMEVLKAAQKAGGDIRGKQSAALIVVGPEKTNKSWEDKKIDLRVDDHKNPIRELGRLLKVARAYEHMNKGDLAVEAGNMDKALKEYGAAEKMFPENLEMKFWKAVALANSGRIEEAKPIFDHVFEEDANWKEMLRRLPKSGILTISEEELLRIIE</sequence>
<dbReference type="InterPro" id="IPR010430">
    <property type="entry name" value="DUF1028"/>
</dbReference>
<protein>
    <submittedName>
        <fullName evidence="3">DUF1028 domain-containing protein</fullName>
    </submittedName>
</protein>
<keyword evidence="1" id="KW-0802">TPR repeat</keyword>
<dbReference type="Pfam" id="PF13432">
    <property type="entry name" value="TPR_16"/>
    <property type="match status" value="1"/>
</dbReference>
<dbReference type="InterPro" id="IPR019734">
    <property type="entry name" value="TPR_rpt"/>
</dbReference>
<dbReference type="Proteomes" id="UP001155077">
    <property type="component" value="Unassembled WGS sequence"/>
</dbReference>